<name>A0A6A5VRQ7_9PLEO</name>
<sequence>MNTSAKYRPTGPGAGKGDAAPNTRIARSTQAINTPPRHHVPAINGNATHKLFPSNVSTSTIQEMLPVEGMADLQTLCKMHASLTQSHQDYDKNLAAFIAEKYLPKDFGDHTEGGIPLQGAESFTKLYNAYKRVRNLTGRVQDKWPFFDRKWKSMPKNDVMHLMEGNNSTPSGVSTRDSLVSSSVDDTAGNSKFFMFKTGHDLE</sequence>
<accession>A0A6A5VRQ7</accession>
<feature type="compositionally biased region" description="Polar residues" evidence="1">
    <location>
        <begin position="165"/>
        <end position="183"/>
    </location>
</feature>
<dbReference type="AlphaFoldDB" id="A0A6A5VRQ7"/>
<proteinExistence type="predicted"/>
<organism evidence="2 3">
    <name type="scientific">Bimuria novae-zelandiae CBS 107.79</name>
    <dbReference type="NCBI Taxonomy" id="1447943"/>
    <lineage>
        <taxon>Eukaryota</taxon>
        <taxon>Fungi</taxon>
        <taxon>Dikarya</taxon>
        <taxon>Ascomycota</taxon>
        <taxon>Pezizomycotina</taxon>
        <taxon>Dothideomycetes</taxon>
        <taxon>Pleosporomycetidae</taxon>
        <taxon>Pleosporales</taxon>
        <taxon>Massarineae</taxon>
        <taxon>Didymosphaeriaceae</taxon>
        <taxon>Bimuria</taxon>
    </lineage>
</organism>
<feature type="region of interest" description="Disordered" evidence="1">
    <location>
        <begin position="163"/>
        <end position="183"/>
    </location>
</feature>
<feature type="region of interest" description="Disordered" evidence="1">
    <location>
        <begin position="29"/>
        <end position="48"/>
    </location>
</feature>
<dbReference type="OrthoDB" id="3786824at2759"/>
<dbReference type="Proteomes" id="UP000800036">
    <property type="component" value="Unassembled WGS sequence"/>
</dbReference>
<evidence type="ECO:0000313" key="2">
    <source>
        <dbReference type="EMBL" id="KAF1979269.1"/>
    </source>
</evidence>
<keyword evidence="3" id="KW-1185">Reference proteome</keyword>
<reference evidence="2" key="1">
    <citation type="journal article" date="2020" name="Stud. Mycol.">
        <title>101 Dothideomycetes genomes: a test case for predicting lifestyles and emergence of pathogens.</title>
        <authorList>
            <person name="Haridas S."/>
            <person name="Albert R."/>
            <person name="Binder M."/>
            <person name="Bloem J."/>
            <person name="Labutti K."/>
            <person name="Salamov A."/>
            <person name="Andreopoulos B."/>
            <person name="Baker S."/>
            <person name="Barry K."/>
            <person name="Bills G."/>
            <person name="Bluhm B."/>
            <person name="Cannon C."/>
            <person name="Castanera R."/>
            <person name="Culley D."/>
            <person name="Daum C."/>
            <person name="Ezra D."/>
            <person name="Gonzalez J."/>
            <person name="Henrissat B."/>
            <person name="Kuo A."/>
            <person name="Liang C."/>
            <person name="Lipzen A."/>
            <person name="Lutzoni F."/>
            <person name="Magnuson J."/>
            <person name="Mondo S."/>
            <person name="Nolan M."/>
            <person name="Ohm R."/>
            <person name="Pangilinan J."/>
            <person name="Park H.-J."/>
            <person name="Ramirez L."/>
            <person name="Alfaro M."/>
            <person name="Sun H."/>
            <person name="Tritt A."/>
            <person name="Yoshinaga Y."/>
            <person name="Zwiers L.-H."/>
            <person name="Turgeon B."/>
            <person name="Goodwin S."/>
            <person name="Spatafora J."/>
            <person name="Crous P."/>
            <person name="Grigoriev I."/>
        </authorList>
    </citation>
    <scope>NUCLEOTIDE SEQUENCE</scope>
    <source>
        <strain evidence="2">CBS 107.79</strain>
    </source>
</reference>
<protein>
    <submittedName>
        <fullName evidence="2">Uncharacterized protein</fullName>
    </submittedName>
</protein>
<dbReference type="EMBL" id="ML976658">
    <property type="protein sequence ID" value="KAF1979269.1"/>
    <property type="molecule type" value="Genomic_DNA"/>
</dbReference>
<feature type="region of interest" description="Disordered" evidence="1">
    <location>
        <begin position="1"/>
        <end position="22"/>
    </location>
</feature>
<gene>
    <name evidence="2" type="ORF">BU23DRAFT_151423</name>
</gene>
<evidence type="ECO:0000313" key="3">
    <source>
        <dbReference type="Proteomes" id="UP000800036"/>
    </source>
</evidence>
<evidence type="ECO:0000256" key="1">
    <source>
        <dbReference type="SAM" id="MobiDB-lite"/>
    </source>
</evidence>